<dbReference type="EMBL" id="JACBZH010000001">
    <property type="protein sequence ID" value="NYH90825.1"/>
    <property type="molecule type" value="Genomic_DNA"/>
</dbReference>
<feature type="domain" description="PASTA" evidence="2">
    <location>
        <begin position="885"/>
        <end position="951"/>
    </location>
</feature>
<dbReference type="RefSeq" id="WP_179788468.1">
    <property type="nucleotide sequence ID" value="NZ_BAAARR010000016.1"/>
</dbReference>
<dbReference type="SMART" id="SM00740">
    <property type="entry name" value="PASTA"/>
    <property type="match status" value="1"/>
</dbReference>
<feature type="region of interest" description="Disordered" evidence="1">
    <location>
        <begin position="628"/>
        <end position="660"/>
    </location>
</feature>
<dbReference type="InterPro" id="IPR005543">
    <property type="entry name" value="PASTA_dom"/>
</dbReference>
<dbReference type="Pfam" id="PF20129">
    <property type="entry name" value="DUF6519"/>
    <property type="match status" value="2"/>
</dbReference>
<evidence type="ECO:0000313" key="3">
    <source>
        <dbReference type="EMBL" id="NYH90825.1"/>
    </source>
</evidence>
<gene>
    <name evidence="3" type="ORF">F4554_003463</name>
</gene>
<dbReference type="Pfam" id="PF03793">
    <property type="entry name" value="PASTA"/>
    <property type="match status" value="1"/>
</dbReference>
<evidence type="ECO:0000313" key="4">
    <source>
        <dbReference type="Proteomes" id="UP000579605"/>
    </source>
</evidence>
<name>A0A852ZF86_9ACTN</name>
<reference evidence="3 4" key="1">
    <citation type="submission" date="2020-07" db="EMBL/GenBank/DDBJ databases">
        <title>Sequencing the genomes of 1000 actinobacteria strains.</title>
        <authorList>
            <person name="Klenk H.-P."/>
        </authorList>
    </citation>
    <scope>NUCLEOTIDE SEQUENCE [LARGE SCALE GENOMIC DNA]</scope>
    <source>
        <strain evidence="3 4">DSM 18448</strain>
    </source>
</reference>
<accession>A0A852ZF86</accession>
<dbReference type="InterPro" id="IPR045392">
    <property type="entry name" value="DUF6519"/>
</dbReference>
<organism evidence="3 4">
    <name type="scientific">Actinopolymorpha rutila</name>
    <dbReference type="NCBI Taxonomy" id="446787"/>
    <lineage>
        <taxon>Bacteria</taxon>
        <taxon>Bacillati</taxon>
        <taxon>Actinomycetota</taxon>
        <taxon>Actinomycetes</taxon>
        <taxon>Propionibacteriales</taxon>
        <taxon>Actinopolymorphaceae</taxon>
        <taxon>Actinopolymorpha</taxon>
    </lineage>
</organism>
<dbReference type="Proteomes" id="UP000579605">
    <property type="component" value="Unassembled WGS sequence"/>
</dbReference>
<evidence type="ECO:0000259" key="2">
    <source>
        <dbReference type="PROSITE" id="PS51178"/>
    </source>
</evidence>
<dbReference type="CDD" id="cd06577">
    <property type="entry name" value="PASTA_pknB"/>
    <property type="match status" value="1"/>
</dbReference>
<keyword evidence="4" id="KW-1185">Reference proteome</keyword>
<feature type="region of interest" description="Disordered" evidence="1">
    <location>
        <begin position="393"/>
        <end position="416"/>
    </location>
</feature>
<proteinExistence type="predicted"/>
<comment type="caution">
    <text evidence="3">The sequence shown here is derived from an EMBL/GenBank/DDBJ whole genome shotgun (WGS) entry which is preliminary data.</text>
</comment>
<protein>
    <recommendedName>
        <fullName evidence="2">PASTA domain-containing protein</fullName>
    </recommendedName>
</protein>
<dbReference type="AlphaFoldDB" id="A0A852ZF86"/>
<dbReference type="Gene3D" id="3.30.10.20">
    <property type="match status" value="1"/>
</dbReference>
<dbReference type="PROSITE" id="PS51178">
    <property type="entry name" value="PASTA"/>
    <property type="match status" value="1"/>
</dbReference>
<sequence length="956" mass="101558">MHGDFTRWTHRPENGYRSVLLQQGRILLDADWNEQTEITRTHDEIRTRDIVGRAGCAAVPSGPGPFEIVDATGAPPGGKAWADLTLGAGRYYVDGIVVSAEADPARPAGLGPSLATQPFAKLTEPGVGRYAAYLDVWTRQVDAEEEPSLRESALGGPDTTTRAQTVWQVRLVGITDDKTCSDLAARDPLERTVPLMVASLEVAPDDADPCEISETGGYRLLENQLYRVQIHQPASGDDPATFLWSRENGSVVFGLVGITAVTDEPTQAVLDLDRVGRDEALSIGSGSVLELTSSSRELSGLPGMLATAGAPVGTSVPVTWLTGAVELADLGPNPIVRRWEGGPTTVGTRPKTLEGGVQVAFPEAADARTGDYWLIPARTVRLGYGLDTPAGTLDWPVDDDGDPEARPPAGPAHHTAPLGILRRRTDDTWIRESDCRTVFPALTELVSLDLLGGDGQEAMPGEALPQPVRVCVRNGGLPVAGARVAFKASDDGTLADDGATFSGEPYTTATDDEGVALAHWRLAPNGPSTQTLTVHRLDDHDHRLAPDVVVTGRLSVAEQVAWTAPCSGFADTRTVQDALAQLALTRSLDLLGGDGQHVSQAGAVLPRPVRVALTSPCGPVGGAGVDARAGDGLVAPGGTADDPPTALPPGADHEVSTSTGDDGVAEFWWQPVFDARGSAVLDIGAEGAPTALRVTAQLAVAERRTRGLHVVAASFSDGRTAFLNDDVVAAQDLARGLQITLDERVVQDSVRGKPVVRVVLDLPWPIESDGTQWAPIPVGTRSVELAAEWNADDDRIFWRPAGPTAGWLLQQLWQVLDHFNQQEVTGRFEIDGWAIVSAKDPRLHLNGHAATVVFNGRTMLVLPTDDEIPGGVFRQWFRLRRERPQPAEVEVPDVLGIRLDEAQDRLRSVGLGSMPIFEPSVTAAEGSVERQFPAAGAQVAKETGVILTVSSGFVDG</sequence>
<evidence type="ECO:0000256" key="1">
    <source>
        <dbReference type="SAM" id="MobiDB-lite"/>
    </source>
</evidence>